<feature type="region of interest" description="Disordered" evidence="6">
    <location>
        <begin position="81"/>
        <end position="109"/>
    </location>
</feature>
<reference evidence="9" key="1">
    <citation type="submission" date="2014-01" db="EMBL/GenBank/DDBJ databases">
        <title>The Genome Sequence of Anopheles farauti FAR1 (V2).</title>
        <authorList>
            <consortium name="The Broad Institute Genomics Platform"/>
            <person name="Neafsey D.E."/>
            <person name="Besansky N."/>
            <person name="Howell P."/>
            <person name="Walton C."/>
            <person name="Young S.K."/>
            <person name="Zeng Q."/>
            <person name="Gargeya S."/>
            <person name="Fitzgerald M."/>
            <person name="Haas B."/>
            <person name="Abouelleil A."/>
            <person name="Allen A.W."/>
            <person name="Alvarado L."/>
            <person name="Arachchi H.M."/>
            <person name="Berlin A.M."/>
            <person name="Chapman S.B."/>
            <person name="Gainer-Dewar J."/>
            <person name="Goldberg J."/>
            <person name="Griggs A."/>
            <person name="Gujja S."/>
            <person name="Hansen M."/>
            <person name="Howarth C."/>
            <person name="Imamovic A."/>
            <person name="Ireland A."/>
            <person name="Larimer J."/>
            <person name="McCowan C."/>
            <person name="Murphy C."/>
            <person name="Pearson M."/>
            <person name="Poon T.W."/>
            <person name="Priest M."/>
            <person name="Roberts A."/>
            <person name="Saif S."/>
            <person name="Shea T."/>
            <person name="Sisk P."/>
            <person name="Sykes S."/>
            <person name="Wortman J."/>
            <person name="Nusbaum C."/>
            <person name="Birren B."/>
        </authorList>
    </citation>
    <scope>NUCLEOTIDE SEQUENCE [LARGE SCALE GENOMIC DNA]</scope>
    <source>
        <strain evidence="9">FAR1</strain>
    </source>
</reference>
<keyword evidence="9" id="KW-1185">Reference proteome</keyword>
<evidence type="ECO:0000256" key="2">
    <source>
        <dbReference type="ARBA" id="ARBA00007299"/>
    </source>
</evidence>
<dbReference type="Gene3D" id="3.60.21.60">
    <property type="match status" value="2"/>
</dbReference>
<dbReference type="AlphaFoldDB" id="A0A182QD18"/>
<name>A0A182QD18_9DIPT</name>
<feature type="region of interest" description="Disordered" evidence="6">
    <location>
        <begin position="177"/>
        <end position="211"/>
    </location>
</feature>
<dbReference type="GO" id="GO:0006270">
    <property type="term" value="P:DNA replication initiation"/>
    <property type="evidence" value="ECO:0007669"/>
    <property type="project" value="TreeGrafter"/>
</dbReference>
<feature type="compositionally biased region" description="Gly residues" evidence="6">
    <location>
        <begin position="177"/>
        <end position="187"/>
    </location>
</feature>
<dbReference type="PANTHER" id="PTHR23061">
    <property type="entry name" value="DNA POLYMERASE 2 ALPHA 70 KDA SUBUNIT"/>
    <property type="match status" value="1"/>
</dbReference>
<feature type="region of interest" description="Disordered" evidence="6">
    <location>
        <begin position="13"/>
        <end position="58"/>
    </location>
</feature>
<reference evidence="8" key="2">
    <citation type="submission" date="2020-05" db="UniProtKB">
        <authorList>
            <consortium name="EnsemblMetazoa"/>
        </authorList>
    </citation>
    <scope>IDENTIFICATION</scope>
    <source>
        <strain evidence="8">FAR1</strain>
    </source>
</reference>
<keyword evidence="4" id="KW-0235">DNA replication</keyword>
<feature type="compositionally biased region" description="Acidic residues" evidence="6">
    <location>
        <begin position="90"/>
        <end position="104"/>
    </location>
</feature>
<evidence type="ECO:0000256" key="5">
    <source>
        <dbReference type="ARBA" id="ARBA00023242"/>
    </source>
</evidence>
<dbReference type="GO" id="GO:0003677">
    <property type="term" value="F:DNA binding"/>
    <property type="evidence" value="ECO:0007669"/>
    <property type="project" value="InterPro"/>
</dbReference>
<evidence type="ECO:0000313" key="8">
    <source>
        <dbReference type="EnsemblMetazoa" id="AFAF007726-PA"/>
    </source>
</evidence>
<comment type="similarity">
    <text evidence="2">Belongs to the DNA polymerase alpha subunit B family.</text>
</comment>
<dbReference type="InterPro" id="IPR007185">
    <property type="entry name" value="DNA_pol_a/d/e_bsu"/>
</dbReference>
<sequence length="629" mass="67998">MATLLLVAEDMPNKKSVSRLQHNVHTPDSVRGGGSPFTTVTYSPLSTSSKKTDPDVPSKAGQIVYTYGSAKLLKQFSWIPGSGSSGDGAPGDDNDGGTPMDDDLDHSSLLKRSKYGGRKKAISFTMTMAQFANDSCKYMFDSSYDRVMILGDRIFECGNAICRRLVLETEKSKGKGNLIGEGGGGAADSGNEANAKSELSSSVVVKEEPEGVNEMEIEEGSEICNWFNGIRVHHVDYPSTMPVRVLGRIVVESSSKGVTNTGTDSQAGANGNTTSKRNHSRLAIVDFDENTLRYTRLDLSKVQTPIGWSLFLGQTVLLEGINPRGMLLTVNQIHHERTLILPRTPFSLDKTLTMVIASAPFTDRDDLLYEKLSSLLLYCSNNAPDVLILTGPFADANCKLYAEVAETFDEYFEKIIGTIMSAVGTQTEVFVVANHDDVVSSFVYPTPPYKVASFYKNLHFLPDPCVFNLEGLEIGVTTVDVIRHLIESDCTAADVAVGGGAGGVAGTGGDKIKRAYNHLFHQASFYPLNPPPEEVPLDVDLLNEFGRLKRVPNVMICPSALNRYVREINGCVCVNPGFVDGHSTDGSYARMIVTPPDSDNAQPKQGNPAAVSAVHPSPATYIACQIVKT</sequence>
<accession>A0A182QD18</accession>
<feature type="compositionally biased region" description="Low complexity" evidence="6">
    <location>
        <begin position="188"/>
        <end position="204"/>
    </location>
</feature>
<evidence type="ECO:0000256" key="1">
    <source>
        <dbReference type="ARBA" id="ARBA00004123"/>
    </source>
</evidence>
<feature type="region of interest" description="Disordered" evidence="6">
    <location>
        <begin position="256"/>
        <end position="275"/>
    </location>
</feature>
<dbReference type="Pfam" id="PF04042">
    <property type="entry name" value="DNA_pol_E_B"/>
    <property type="match status" value="1"/>
</dbReference>
<dbReference type="PANTHER" id="PTHR23061:SF12">
    <property type="entry name" value="DNA POLYMERASE ALPHA SUBUNIT B"/>
    <property type="match status" value="1"/>
</dbReference>
<organism evidence="8 9">
    <name type="scientific">Anopheles farauti</name>
    <dbReference type="NCBI Taxonomy" id="69004"/>
    <lineage>
        <taxon>Eukaryota</taxon>
        <taxon>Metazoa</taxon>
        <taxon>Ecdysozoa</taxon>
        <taxon>Arthropoda</taxon>
        <taxon>Hexapoda</taxon>
        <taxon>Insecta</taxon>
        <taxon>Pterygota</taxon>
        <taxon>Neoptera</taxon>
        <taxon>Endopterygota</taxon>
        <taxon>Diptera</taxon>
        <taxon>Nematocera</taxon>
        <taxon>Culicoidea</taxon>
        <taxon>Culicidae</taxon>
        <taxon>Anophelinae</taxon>
        <taxon>Anopheles</taxon>
    </lineage>
</organism>
<evidence type="ECO:0000256" key="4">
    <source>
        <dbReference type="ARBA" id="ARBA00022705"/>
    </source>
</evidence>
<dbReference type="EnsemblMetazoa" id="AFAF007726-RA">
    <property type="protein sequence ID" value="AFAF007726-PA"/>
    <property type="gene ID" value="AFAF007726"/>
</dbReference>
<evidence type="ECO:0000256" key="6">
    <source>
        <dbReference type="SAM" id="MobiDB-lite"/>
    </source>
</evidence>
<protein>
    <recommendedName>
        <fullName evidence="3">DNA polymerase alpha subunit B</fullName>
    </recommendedName>
</protein>
<feature type="compositionally biased region" description="Polar residues" evidence="6">
    <location>
        <begin position="36"/>
        <end position="49"/>
    </location>
</feature>
<feature type="domain" description="DNA polymerase alpha/delta/epsilon subunit B" evidence="7">
    <location>
        <begin position="355"/>
        <end position="564"/>
    </location>
</feature>
<dbReference type="EMBL" id="AXCN02001582">
    <property type="status" value="NOT_ANNOTATED_CDS"/>
    <property type="molecule type" value="Genomic_DNA"/>
</dbReference>
<dbReference type="GO" id="GO:0005658">
    <property type="term" value="C:alpha DNA polymerase:primase complex"/>
    <property type="evidence" value="ECO:0007669"/>
    <property type="project" value="TreeGrafter"/>
</dbReference>
<evidence type="ECO:0000256" key="3">
    <source>
        <dbReference type="ARBA" id="ARBA00018596"/>
    </source>
</evidence>
<dbReference type="Proteomes" id="UP000075886">
    <property type="component" value="Unassembled WGS sequence"/>
</dbReference>
<proteinExistence type="inferred from homology"/>
<evidence type="ECO:0000313" key="9">
    <source>
        <dbReference type="Proteomes" id="UP000075886"/>
    </source>
</evidence>
<dbReference type="VEuPathDB" id="VectorBase:AFAF007726"/>
<evidence type="ECO:0000259" key="7">
    <source>
        <dbReference type="Pfam" id="PF04042"/>
    </source>
</evidence>
<comment type="subcellular location">
    <subcellularLocation>
        <location evidence="1">Nucleus</location>
    </subcellularLocation>
</comment>
<dbReference type="InterPro" id="IPR016722">
    <property type="entry name" value="DNA_pol_alpha_bsu"/>
</dbReference>
<dbReference type="STRING" id="69004.A0A182QD18"/>
<keyword evidence="5" id="KW-0539">Nucleus</keyword>